<keyword evidence="3" id="KW-1185">Reference proteome</keyword>
<organism evidence="2 3">
    <name type="scientific">Rubrivirga marina</name>
    <dbReference type="NCBI Taxonomy" id="1196024"/>
    <lineage>
        <taxon>Bacteria</taxon>
        <taxon>Pseudomonadati</taxon>
        <taxon>Rhodothermota</taxon>
        <taxon>Rhodothermia</taxon>
        <taxon>Rhodothermales</taxon>
        <taxon>Rubricoccaceae</taxon>
        <taxon>Rubrivirga</taxon>
    </lineage>
</organism>
<dbReference type="Proteomes" id="UP000216339">
    <property type="component" value="Unassembled WGS sequence"/>
</dbReference>
<evidence type="ECO:0000313" key="3">
    <source>
        <dbReference type="Proteomes" id="UP000216339"/>
    </source>
</evidence>
<protein>
    <submittedName>
        <fullName evidence="2">Uncharacterized protein</fullName>
    </submittedName>
</protein>
<feature type="transmembrane region" description="Helical" evidence="1">
    <location>
        <begin position="86"/>
        <end position="104"/>
    </location>
</feature>
<dbReference type="EMBL" id="MQWD01000001">
    <property type="protein sequence ID" value="PAP78752.1"/>
    <property type="molecule type" value="Genomic_DNA"/>
</dbReference>
<feature type="transmembrane region" description="Helical" evidence="1">
    <location>
        <begin position="33"/>
        <end position="49"/>
    </location>
</feature>
<evidence type="ECO:0000313" key="2">
    <source>
        <dbReference type="EMBL" id="PAP78752.1"/>
    </source>
</evidence>
<accession>A0A271J5G1</accession>
<sequence length="111" mass="11845">MAIIWTIAVLAACSIPAAELTPPEYLPFAFDKWVHAGMFLVFGVLWMQAAPHRAWAVFAAGVAFGVGIEIWQGLLPIDRMPDALDAAADVVGLMVGIPLGAWIARRGESNG</sequence>
<keyword evidence="1" id="KW-1133">Transmembrane helix</keyword>
<proteinExistence type="predicted"/>
<comment type="caution">
    <text evidence="2">The sequence shown here is derived from an EMBL/GenBank/DDBJ whole genome shotgun (WGS) entry which is preliminary data.</text>
</comment>
<keyword evidence="1" id="KW-0472">Membrane</keyword>
<feature type="transmembrane region" description="Helical" evidence="1">
    <location>
        <begin position="56"/>
        <end position="74"/>
    </location>
</feature>
<keyword evidence="1" id="KW-0812">Transmembrane</keyword>
<reference evidence="2 3" key="1">
    <citation type="submission" date="2016-11" db="EMBL/GenBank/DDBJ databases">
        <title>Study of marine rhodopsin-containing bacteria.</title>
        <authorList>
            <person name="Yoshizawa S."/>
            <person name="Kumagai Y."/>
            <person name="Kogure K."/>
        </authorList>
    </citation>
    <scope>NUCLEOTIDE SEQUENCE [LARGE SCALE GENOMIC DNA]</scope>
    <source>
        <strain evidence="2 3">SAORIC-28</strain>
    </source>
</reference>
<gene>
    <name evidence="2" type="ORF">BSZ37_11545</name>
</gene>
<dbReference type="AlphaFoldDB" id="A0A271J5G1"/>
<evidence type="ECO:0000256" key="1">
    <source>
        <dbReference type="SAM" id="Phobius"/>
    </source>
</evidence>
<name>A0A271J5G1_9BACT</name>